<organism evidence="5 6">
    <name type="scientific">Hypocrea virens (strain Gv29-8 / FGSC 10586)</name>
    <name type="common">Gliocladium virens</name>
    <name type="synonym">Trichoderma virens</name>
    <dbReference type="NCBI Taxonomy" id="413071"/>
    <lineage>
        <taxon>Eukaryota</taxon>
        <taxon>Fungi</taxon>
        <taxon>Dikarya</taxon>
        <taxon>Ascomycota</taxon>
        <taxon>Pezizomycotina</taxon>
        <taxon>Sordariomycetes</taxon>
        <taxon>Hypocreomycetidae</taxon>
        <taxon>Hypocreales</taxon>
        <taxon>Hypocreaceae</taxon>
        <taxon>Trichoderma</taxon>
    </lineage>
</organism>
<dbReference type="eggNOG" id="KOG2675">
    <property type="taxonomic scope" value="Eukaryota"/>
</dbReference>
<dbReference type="GO" id="GO:0019933">
    <property type="term" value="P:cAMP-mediated signaling"/>
    <property type="evidence" value="ECO:0007669"/>
    <property type="project" value="TreeGrafter"/>
</dbReference>
<comment type="similarity">
    <text evidence="1">Belongs to the CAP family.</text>
</comment>
<evidence type="ECO:0000313" key="6">
    <source>
        <dbReference type="Proteomes" id="UP000007115"/>
    </source>
</evidence>
<evidence type="ECO:0000256" key="3">
    <source>
        <dbReference type="ARBA" id="ARBA00072052"/>
    </source>
</evidence>
<comment type="caution">
    <text evidence="5">The sequence shown here is derived from an EMBL/GenBank/DDBJ whole genome shotgun (WGS) entry which is preliminary data.</text>
</comment>
<dbReference type="GO" id="GO:0005737">
    <property type="term" value="C:cytoplasm"/>
    <property type="evidence" value="ECO:0007669"/>
    <property type="project" value="TreeGrafter"/>
</dbReference>
<dbReference type="GO" id="GO:0003779">
    <property type="term" value="F:actin binding"/>
    <property type="evidence" value="ECO:0007669"/>
    <property type="project" value="InterPro"/>
</dbReference>
<evidence type="ECO:0000259" key="4">
    <source>
        <dbReference type="Pfam" id="PF21938"/>
    </source>
</evidence>
<dbReference type="Gene3D" id="1.25.40.330">
    <property type="entry name" value="Adenylate cyclase-associated CAP, N-terminal domain"/>
    <property type="match status" value="1"/>
</dbReference>
<dbReference type="InterPro" id="IPR036222">
    <property type="entry name" value="CAP_N_sf"/>
</dbReference>
<dbReference type="InterPro" id="IPR053950">
    <property type="entry name" value="CAP_N"/>
</dbReference>
<dbReference type="RefSeq" id="XP_013957283.1">
    <property type="nucleotide sequence ID" value="XM_014101808.1"/>
</dbReference>
<evidence type="ECO:0000256" key="2">
    <source>
        <dbReference type="ARBA" id="ARBA00054756"/>
    </source>
</evidence>
<dbReference type="AlphaFoldDB" id="G9MT43"/>
<dbReference type="GO" id="GO:0007015">
    <property type="term" value="P:actin filament organization"/>
    <property type="evidence" value="ECO:0007669"/>
    <property type="project" value="TreeGrafter"/>
</dbReference>
<dbReference type="OrthoDB" id="77251at2759"/>
<dbReference type="VEuPathDB" id="FungiDB:TRIVIDRAFT_201347"/>
<name>G9MT43_HYPVG</name>
<reference evidence="5 6" key="1">
    <citation type="journal article" date="2011" name="Genome Biol.">
        <title>Comparative genome sequence analysis underscores mycoparasitism as the ancestral life style of Trichoderma.</title>
        <authorList>
            <person name="Kubicek C.P."/>
            <person name="Herrera-Estrella A."/>
            <person name="Seidl-Seiboth V."/>
            <person name="Martinez D.A."/>
            <person name="Druzhinina I.S."/>
            <person name="Thon M."/>
            <person name="Zeilinger S."/>
            <person name="Casas-Flores S."/>
            <person name="Horwitz B.A."/>
            <person name="Mukherjee P.K."/>
            <person name="Mukherjee M."/>
            <person name="Kredics L."/>
            <person name="Alcaraz L.D."/>
            <person name="Aerts A."/>
            <person name="Antal Z."/>
            <person name="Atanasova L."/>
            <person name="Cervantes-Badillo M.G."/>
            <person name="Challacombe J."/>
            <person name="Chertkov O."/>
            <person name="McCluskey K."/>
            <person name="Coulpier F."/>
            <person name="Deshpande N."/>
            <person name="von Doehren H."/>
            <person name="Ebbole D.J."/>
            <person name="Esquivel-Naranjo E.U."/>
            <person name="Fekete E."/>
            <person name="Flipphi M."/>
            <person name="Glaser F."/>
            <person name="Gomez-Rodriguez E.Y."/>
            <person name="Gruber S."/>
            <person name="Han C."/>
            <person name="Henrissat B."/>
            <person name="Hermosa R."/>
            <person name="Hernandez-Onate M."/>
            <person name="Karaffa L."/>
            <person name="Kosti I."/>
            <person name="Le Crom S."/>
            <person name="Lindquist E."/>
            <person name="Lucas S."/>
            <person name="Luebeck M."/>
            <person name="Luebeck P.S."/>
            <person name="Margeot A."/>
            <person name="Metz B."/>
            <person name="Misra M."/>
            <person name="Nevalainen H."/>
            <person name="Omann M."/>
            <person name="Packer N."/>
            <person name="Perrone G."/>
            <person name="Uresti-Rivera E.E."/>
            <person name="Salamov A."/>
            <person name="Schmoll M."/>
            <person name="Seiboth B."/>
            <person name="Shapiro H."/>
            <person name="Sukno S."/>
            <person name="Tamayo-Ramos J.A."/>
            <person name="Tisch D."/>
            <person name="Wiest A."/>
            <person name="Wilkinson H.H."/>
            <person name="Zhang M."/>
            <person name="Coutinho P.M."/>
            <person name="Kenerley C.M."/>
            <person name="Monte E."/>
            <person name="Baker S.E."/>
            <person name="Grigoriev I.V."/>
        </authorList>
    </citation>
    <scope>NUCLEOTIDE SEQUENCE [LARGE SCALE GENOMIC DNA]</scope>
    <source>
        <strain evidence="6">Gv29-8 / FGSC 10586</strain>
    </source>
</reference>
<evidence type="ECO:0000313" key="5">
    <source>
        <dbReference type="EMBL" id="EHK23085.1"/>
    </source>
</evidence>
<dbReference type="PANTHER" id="PTHR10652:SF0">
    <property type="entry name" value="ADENYLYL CYCLASE-ASSOCIATED PROTEIN"/>
    <property type="match status" value="1"/>
</dbReference>
<sequence length="231" mass="25849">MYSPLSTLLKRLDAVTSQLEDITTAIEKSRNALQITNVDPHLPTSAKLLHTDEAGHLRPLPTSIAAFDRFLEQSVGPYVKLSGDLGGSVAQQATNVLLCFQEQRKILLMAALHTKSDGASWADQLSPMNEAAARVLELQENSHGDSMHANLSCAADGIAVLDWIRIEIRAFRHVDAFLGHAQYFGNKVLKEHKGRNQKQVDWVMSYYQIFRDLSDIVREHFPFGINWQLDA</sequence>
<dbReference type="HOGENOM" id="CLU_015780_3_0_1"/>
<dbReference type="Proteomes" id="UP000007115">
    <property type="component" value="Unassembled WGS sequence"/>
</dbReference>
<dbReference type="InParanoid" id="G9MT43"/>
<keyword evidence="6" id="KW-1185">Reference proteome</keyword>
<dbReference type="InterPro" id="IPR013992">
    <property type="entry name" value="Adenylate_cyclase-assoc_CAP_N"/>
</dbReference>
<dbReference type="STRING" id="413071.G9MT43"/>
<dbReference type="Pfam" id="PF01213">
    <property type="entry name" value="CAP_N-CM"/>
    <property type="match status" value="1"/>
</dbReference>
<dbReference type="EMBL" id="ABDF02000006">
    <property type="protein sequence ID" value="EHK23085.1"/>
    <property type="molecule type" value="Genomic_DNA"/>
</dbReference>
<dbReference type="SUPFAM" id="SSF101278">
    <property type="entry name" value="N-terminal domain of adenylylcyclase associated protein, CAP"/>
    <property type="match status" value="1"/>
</dbReference>
<gene>
    <name evidence="5" type="ORF">TRIVIDRAFT_201347</name>
</gene>
<accession>G9MT43</accession>
<dbReference type="Pfam" id="PF21938">
    <property type="entry name" value="CAP_N"/>
    <property type="match status" value="1"/>
</dbReference>
<dbReference type="GeneID" id="25790141"/>
<evidence type="ECO:0000256" key="1">
    <source>
        <dbReference type="ARBA" id="ARBA00007659"/>
    </source>
</evidence>
<dbReference type="PANTHER" id="PTHR10652">
    <property type="entry name" value="ADENYLYL CYCLASE-ASSOCIATED PROTEIN"/>
    <property type="match status" value="1"/>
</dbReference>
<proteinExistence type="inferred from homology"/>
<dbReference type="InterPro" id="IPR001837">
    <property type="entry name" value="Adenylate_cyclase-assoc_CAP"/>
</dbReference>
<dbReference type="OMA" id="WIRIEIR"/>
<dbReference type="FunFam" id="1.25.40.330:FF:000001">
    <property type="entry name" value="Adenylyl cyclase-associated protein"/>
    <property type="match status" value="1"/>
</dbReference>
<comment type="function">
    <text evidence="2">The N-terminal domain binds to adenylyl cyclase, thereby enabling adenylyl cyclase to be activated by upstream regulatory signals, such as Ras. The C-terminal domain is required for normal cellular morphology and growth control.</text>
</comment>
<protein>
    <recommendedName>
        <fullName evidence="3">Adenylyl cyclase-associated protein</fullName>
    </recommendedName>
</protein>
<dbReference type="GO" id="GO:0008179">
    <property type="term" value="F:adenylate cyclase binding"/>
    <property type="evidence" value="ECO:0007669"/>
    <property type="project" value="TreeGrafter"/>
</dbReference>
<feature type="domain" description="CAP N-terminal" evidence="4">
    <location>
        <begin position="67"/>
        <end position="225"/>
    </location>
</feature>